<name>C5LHI9_PERM5</name>
<dbReference type="RefSeq" id="XP_002771987.1">
    <property type="nucleotide sequence ID" value="XM_002771941.1"/>
</dbReference>
<keyword evidence="2" id="KW-1185">Reference proteome</keyword>
<feature type="non-terminal residue" evidence="1">
    <location>
        <position position="54"/>
    </location>
</feature>
<protein>
    <submittedName>
        <fullName evidence="1">Uncharacterized protein</fullName>
    </submittedName>
</protein>
<dbReference type="Proteomes" id="UP000007800">
    <property type="component" value="Unassembled WGS sequence"/>
</dbReference>
<dbReference type="GeneID" id="9044225"/>
<sequence length="54" mass="5800">CEHIAVGNAVALGSPITYLDWHPTGEALVAATDSGKWAILRLDRNEGLSHLIDM</sequence>
<dbReference type="EMBL" id="GG682059">
    <property type="protein sequence ID" value="EER03803.1"/>
    <property type="molecule type" value="Genomic_DNA"/>
</dbReference>
<gene>
    <name evidence="1" type="ORF">Pmar_PMAR024948</name>
</gene>
<dbReference type="AlphaFoldDB" id="C5LHI9"/>
<dbReference type="InParanoid" id="C5LHI9"/>
<evidence type="ECO:0000313" key="1">
    <source>
        <dbReference type="EMBL" id="EER03803.1"/>
    </source>
</evidence>
<organism evidence="2">
    <name type="scientific">Perkinsus marinus (strain ATCC 50983 / TXsc)</name>
    <dbReference type="NCBI Taxonomy" id="423536"/>
    <lineage>
        <taxon>Eukaryota</taxon>
        <taxon>Sar</taxon>
        <taxon>Alveolata</taxon>
        <taxon>Perkinsozoa</taxon>
        <taxon>Perkinsea</taxon>
        <taxon>Perkinsida</taxon>
        <taxon>Perkinsidae</taxon>
        <taxon>Perkinsus</taxon>
    </lineage>
</organism>
<reference evidence="1 2" key="1">
    <citation type="submission" date="2008-07" db="EMBL/GenBank/DDBJ databases">
        <authorList>
            <person name="El-Sayed N."/>
            <person name="Caler E."/>
            <person name="Inman J."/>
            <person name="Amedeo P."/>
            <person name="Hass B."/>
            <person name="Wortman J."/>
        </authorList>
    </citation>
    <scope>NUCLEOTIDE SEQUENCE [LARGE SCALE GENOMIC DNA]</scope>
    <source>
        <strain evidence="2">ATCC 50983 / TXsc</strain>
    </source>
</reference>
<evidence type="ECO:0000313" key="2">
    <source>
        <dbReference type="Proteomes" id="UP000007800"/>
    </source>
</evidence>
<accession>C5LHI9</accession>
<proteinExistence type="predicted"/>
<feature type="non-terminal residue" evidence="1">
    <location>
        <position position="1"/>
    </location>
</feature>